<dbReference type="Proteomes" id="UP000235786">
    <property type="component" value="Unassembled WGS sequence"/>
</dbReference>
<proteinExistence type="inferred from homology"/>
<evidence type="ECO:0000256" key="2">
    <source>
        <dbReference type="ARBA" id="ARBA00035112"/>
    </source>
</evidence>
<evidence type="ECO:0000256" key="3">
    <source>
        <dbReference type="SAM" id="Phobius"/>
    </source>
</evidence>
<dbReference type="STRING" id="1149755.A0A2J6SE60"/>
<dbReference type="EMBL" id="KZ613937">
    <property type="protein sequence ID" value="PMD49051.1"/>
    <property type="molecule type" value="Genomic_DNA"/>
</dbReference>
<keyword evidence="3" id="KW-0472">Membrane</keyword>
<sequence length="279" mass="32850">MPYKKVQPLLAEDVEIQDSSTEDLPLYEYPRKHRNCCTNFRSRPPHWPWMLSTVFFACTTILLLIHSPVRLTRFALNLQKYGLSSELEAARESIEYEDIIWTSGIEENDNGQMYLNLPPGPKYIGAPSREIDEAWLDLTKATEIWVTGDEAKSVENRTIQSEHGWLVSLDTYHSLHCVNLARRGFDWDYYYGDKPGQERITSLTRDHIYHCLEHLRQAAMCHGDLTPMRFQWMEHNEKTSIPIWTEPHTCRNWEKIRTWAEARKRNPKEPLVHYNSHGH</sequence>
<dbReference type="OrthoDB" id="3687641at2759"/>
<organism evidence="4 5">
    <name type="scientific">Hyaloscypha variabilis (strain UAMH 11265 / GT02V1 / F)</name>
    <name type="common">Meliniomyces variabilis</name>
    <dbReference type="NCBI Taxonomy" id="1149755"/>
    <lineage>
        <taxon>Eukaryota</taxon>
        <taxon>Fungi</taxon>
        <taxon>Dikarya</taxon>
        <taxon>Ascomycota</taxon>
        <taxon>Pezizomycotina</taxon>
        <taxon>Leotiomycetes</taxon>
        <taxon>Helotiales</taxon>
        <taxon>Hyaloscyphaceae</taxon>
        <taxon>Hyaloscypha</taxon>
        <taxon>Hyaloscypha variabilis</taxon>
    </lineage>
</organism>
<keyword evidence="5" id="KW-1185">Reference proteome</keyword>
<reference evidence="4 5" key="1">
    <citation type="submission" date="2016-04" db="EMBL/GenBank/DDBJ databases">
        <title>A degradative enzymes factory behind the ericoid mycorrhizal symbiosis.</title>
        <authorList>
            <consortium name="DOE Joint Genome Institute"/>
            <person name="Martino E."/>
            <person name="Morin E."/>
            <person name="Grelet G."/>
            <person name="Kuo A."/>
            <person name="Kohler A."/>
            <person name="Daghino S."/>
            <person name="Barry K."/>
            <person name="Choi C."/>
            <person name="Cichocki N."/>
            <person name="Clum A."/>
            <person name="Copeland A."/>
            <person name="Hainaut M."/>
            <person name="Haridas S."/>
            <person name="Labutti K."/>
            <person name="Lindquist E."/>
            <person name="Lipzen A."/>
            <person name="Khouja H.-R."/>
            <person name="Murat C."/>
            <person name="Ohm R."/>
            <person name="Olson A."/>
            <person name="Spatafora J."/>
            <person name="Veneault-Fourrey C."/>
            <person name="Henrissat B."/>
            <person name="Grigoriev I."/>
            <person name="Martin F."/>
            <person name="Perotto S."/>
        </authorList>
    </citation>
    <scope>NUCLEOTIDE SEQUENCE [LARGE SCALE GENOMIC DNA]</scope>
    <source>
        <strain evidence="4 5">F</strain>
    </source>
</reference>
<dbReference type="AlphaFoldDB" id="A0A2J6SE60"/>
<dbReference type="GO" id="GO:0043386">
    <property type="term" value="P:mycotoxin biosynthetic process"/>
    <property type="evidence" value="ECO:0007669"/>
    <property type="project" value="InterPro"/>
</dbReference>
<dbReference type="Pfam" id="PF11807">
    <property type="entry name" value="UstYa"/>
    <property type="match status" value="1"/>
</dbReference>
<dbReference type="PANTHER" id="PTHR33365:SF4">
    <property type="entry name" value="CYCLOCHLOROTINE BIOSYNTHESIS PROTEIN O"/>
    <property type="match status" value="1"/>
</dbReference>
<evidence type="ECO:0000313" key="5">
    <source>
        <dbReference type="Proteomes" id="UP000235786"/>
    </source>
</evidence>
<comment type="pathway">
    <text evidence="1">Mycotoxin biosynthesis.</text>
</comment>
<dbReference type="PANTHER" id="PTHR33365">
    <property type="entry name" value="YALI0B05434P"/>
    <property type="match status" value="1"/>
</dbReference>
<keyword evidence="3" id="KW-1133">Transmembrane helix</keyword>
<comment type="similarity">
    <text evidence="2">Belongs to the ustYa family.</text>
</comment>
<protein>
    <recommendedName>
        <fullName evidence="6">Tat pathway signal sequence</fullName>
    </recommendedName>
</protein>
<gene>
    <name evidence="4" type="ORF">L207DRAFT_627675</name>
</gene>
<evidence type="ECO:0000313" key="4">
    <source>
        <dbReference type="EMBL" id="PMD49051.1"/>
    </source>
</evidence>
<accession>A0A2J6SE60</accession>
<name>A0A2J6SE60_HYAVF</name>
<dbReference type="InterPro" id="IPR021765">
    <property type="entry name" value="UstYa-like"/>
</dbReference>
<evidence type="ECO:0000256" key="1">
    <source>
        <dbReference type="ARBA" id="ARBA00004685"/>
    </source>
</evidence>
<feature type="transmembrane region" description="Helical" evidence="3">
    <location>
        <begin position="47"/>
        <end position="65"/>
    </location>
</feature>
<evidence type="ECO:0008006" key="6">
    <source>
        <dbReference type="Google" id="ProtNLM"/>
    </source>
</evidence>
<keyword evidence="3" id="KW-0812">Transmembrane</keyword>